<dbReference type="CDD" id="cd00806">
    <property type="entry name" value="TrpRS_core"/>
    <property type="match status" value="1"/>
</dbReference>
<dbReference type="InterPro" id="IPR014729">
    <property type="entry name" value="Rossmann-like_a/b/a_fold"/>
</dbReference>
<reference evidence="11" key="1">
    <citation type="submission" date="2017-09" db="EMBL/GenBank/DDBJ databases">
        <title>Depth-based differentiation of microbial function through sediment-hosted aquifers and enrichment of novel symbionts in the deep terrestrial subsurface.</title>
        <authorList>
            <person name="Probst A.J."/>
            <person name="Ladd B."/>
            <person name="Jarett J.K."/>
            <person name="Geller-Mcgrath D.E."/>
            <person name="Sieber C.M.K."/>
            <person name="Emerson J.B."/>
            <person name="Anantharaman K."/>
            <person name="Thomas B.C."/>
            <person name="Malmstrom R."/>
            <person name="Stieglmeier M."/>
            <person name="Klingl A."/>
            <person name="Woyke T."/>
            <person name="Ryan C.M."/>
            <person name="Banfield J.F."/>
        </authorList>
    </citation>
    <scope>NUCLEOTIDE SEQUENCE [LARGE SCALE GENOMIC DNA]</scope>
</reference>
<evidence type="ECO:0000313" key="11">
    <source>
        <dbReference type="Proteomes" id="UP000229894"/>
    </source>
</evidence>
<dbReference type="GO" id="GO:0004830">
    <property type="term" value="F:tryptophan-tRNA ligase activity"/>
    <property type="evidence" value="ECO:0007669"/>
    <property type="project" value="UniProtKB-UniRule"/>
</dbReference>
<comment type="caution">
    <text evidence="10">The sequence shown here is derived from an EMBL/GenBank/DDBJ whole genome shotgun (WGS) entry which is preliminary data.</text>
</comment>
<evidence type="ECO:0000256" key="2">
    <source>
        <dbReference type="ARBA" id="ARBA00013161"/>
    </source>
</evidence>
<evidence type="ECO:0000256" key="5">
    <source>
        <dbReference type="ARBA" id="ARBA00022840"/>
    </source>
</evidence>
<evidence type="ECO:0000256" key="4">
    <source>
        <dbReference type="ARBA" id="ARBA00022741"/>
    </source>
</evidence>
<dbReference type="PANTHER" id="PTHR43766">
    <property type="entry name" value="TRYPTOPHAN--TRNA LIGASE, MITOCHONDRIAL"/>
    <property type="match status" value="1"/>
</dbReference>
<dbReference type="PROSITE" id="PS00178">
    <property type="entry name" value="AA_TRNA_LIGASE_I"/>
    <property type="match status" value="1"/>
</dbReference>
<feature type="non-terminal residue" evidence="10">
    <location>
        <position position="209"/>
    </location>
</feature>
<keyword evidence="4 9" id="KW-0547">Nucleotide-binding</keyword>
<evidence type="ECO:0000256" key="6">
    <source>
        <dbReference type="ARBA" id="ARBA00022917"/>
    </source>
</evidence>
<evidence type="ECO:0000313" key="10">
    <source>
        <dbReference type="EMBL" id="PIV10447.1"/>
    </source>
</evidence>
<evidence type="ECO:0000256" key="7">
    <source>
        <dbReference type="ARBA" id="ARBA00023146"/>
    </source>
</evidence>
<dbReference type="EC" id="6.1.1.2" evidence="2 8"/>
<keyword evidence="7 9" id="KW-0030">Aminoacyl-tRNA synthetase</keyword>
<keyword evidence="5 9" id="KW-0067">ATP-binding</keyword>
<dbReference type="InterPro" id="IPR002306">
    <property type="entry name" value="Trp-tRNA-ligase"/>
</dbReference>
<organism evidence="10 11">
    <name type="scientific">Candidatus Portnoybacteria bacterium CG03_land_8_20_14_0_80_41_10</name>
    <dbReference type="NCBI Taxonomy" id="1974808"/>
    <lineage>
        <taxon>Bacteria</taxon>
        <taxon>Candidatus Portnoyibacteriota</taxon>
    </lineage>
</organism>
<protein>
    <recommendedName>
        <fullName evidence="2 8">Tryptophan--tRNA ligase</fullName>
        <ecNumber evidence="2 8">6.1.1.2</ecNumber>
    </recommendedName>
</protein>
<dbReference type="InterPro" id="IPR050203">
    <property type="entry name" value="Trp-tRNA_synthetase"/>
</dbReference>
<dbReference type="SUPFAM" id="SSF52374">
    <property type="entry name" value="Nucleotidylyl transferase"/>
    <property type="match status" value="1"/>
</dbReference>
<dbReference type="Pfam" id="PF00579">
    <property type="entry name" value="tRNA-synt_1b"/>
    <property type="match status" value="1"/>
</dbReference>
<dbReference type="Gene3D" id="1.10.240.10">
    <property type="entry name" value="Tyrosyl-Transfer RNA Synthetase"/>
    <property type="match status" value="1"/>
</dbReference>
<dbReference type="PRINTS" id="PR01039">
    <property type="entry name" value="TRNASYNTHTRP"/>
</dbReference>
<gene>
    <name evidence="10" type="primary">trpS</name>
    <name evidence="10" type="ORF">COS49_00475</name>
</gene>
<name>A0A2M7BV49_9BACT</name>
<dbReference type="FunFam" id="3.40.50.620:FF:000082">
    <property type="entry name" value="MSW1p Mitochondrial tryptophanyl-tRNA synthetase"/>
    <property type="match status" value="1"/>
</dbReference>
<dbReference type="EMBL" id="PEUX01000010">
    <property type="protein sequence ID" value="PIV10447.1"/>
    <property type="molecule type" value="Genomic_DNA"/>
</dbReference>
<evidence type="ECO:0000256" key="3">
    <source>
        <dbReference type="ARBA" id="ARBA00022598"/>
    </source>
</evidence>
<sequence>MKKRIFSGIQPTGLVHIGNYLGAIKNWVKLQNEYDSIFCIVDLHALTISESSRKIKEKTFDLAVLLLAAGLDPKKCVLFVQSHIPEHTELTWLLNTVTPIAELERMTQFKEKAKRFRKSINMGLFDYPVLMAADILLYQTDIVPVGEDQRQHVELAKMIARKFNRQYGRVFTIPEALIYSSGARIMSLADPAKKMSKSIPQGCLSMADS</sequence>
<dbReference type="NCBIfam" id="TIGR00233">
    <property type="entry name" value="trpS"/>
    <property type="match status" value="1"/>
</dbReference>
<dbReference type="Gene3D" id="3.40.50.620">
    <property type="entry name" value="HUPs"/>
    <property type="match status" value="1"/>
</dbReference>
<dbReference type="PANTHER" id="PTHR43766:SF1">
    <property type="entry name" value="TRYPTOPHAN--TRNA LIGASE, MITOCHONDRIAL"/>
    <property type="match status" value="1"/>
</dbReference>
<comment type="similarity">
    <text evidence="1 9">Belongs to the class-I aminoacyl-tRNA synthetase family.</text>
</comment>
<keyword evidence="3 9" id="KW-0436">Ligase</keyword>
<dbReference type="GO" id="GO:0005829">
    <property type="term" value="C:cytosol"/>
    <property type="evidence" value="ECO:0007669"/>
    <property type="project" value="TreeGrafter"/>
</dbReference>
<accession>A0A2M7BV49</accession>
<dbReference type="InterPro" id="IPR001412">
    <property type="entry name" value="aa-tRNA-synth_I_CS"/>
</dbReference>
<dbReference type="Proteomes" id="UP000229894">
    <property type="component" value="Unassembled WGS sequence"/>
</dbReference>
<dbReference type="GO" id="GO:0005524">
    <property type="term" value="F:ATP binding"/>
    <property type="evidence" value="ECO:0007669"/>
    <property type="project" value="UniProtKB-KW"/>
</dbReference>
<dbReference type="GO" id="GO:0006436">
    <property type="term" value="P:tryptophanyl-tRNA aminoacylation"/>
    <property type="evidence" value="ECO:0007669"/>
    <property type="project" value="UniProtKB-UniRule"/>
</dbReference>
<proteinExistence type="inferred from homology"/>
<evidence type="ECO:0000256" key="1">
    <source>
        <dbReference type="ARBA" id="ARBA00005594"/>
    </source>
</evidence>
<keyword evidence="6 9" id="KW-0648">Protein biosynthesis</keyword>
<dbReference type="AlphaFoldDB" id="A0A2M7BV49"/>
<evidence type="ECO:0000256" key="8">
    <source>
        <dbReference type="NCBIfam" id="TIGR00233"/>
    </source>
</evidence>
<dbReference type="InterPro" id="IPR002305">
    <property type="entry name" value="aa-tRNA-synth_Ic"/>
</dbReference>
<evidence type="ECO:0000256" key="9">
    <source>
        <dbReference type="RuleBase" id="RU363036"/>
    </source>
</evidence>